<reference evidence="1 2" key="1">
    <citation type="journal article" date="2016" name="Appl. Microbiol. Biotechnol.">
        <title>Characterization of T-DNA insertion mutants with decreased virulence in the entomopathogenic fungus Beauveria bassiana JEF-007.</title>
        <authorList>
            <person name="Kim S."/>
            <person name="Lee S.J."/>
            <person name="Nai Y.S."/>
            <person name="Yu J.S."/>
            <person name="Lee M.R."/>
            <person name="Yang Y.T."/>
            <person name="Kim J.S."/>
        </authorList>
    </citation>
    <scope>NUCLEOTIDE SEQUENCE [LARGE SCALE GENOMIC DNA]</scope>
    <source>
        <strain evidence="1 2">JEF-007</strain>
    </source>
</reference>
<evidence type="ECO:0000313" key="2">
    <source>
        <dbReference type="Proteomes" id="UP000235728"/>
    </source>
</evidence>
<sequence length="60" mass="6820">MYDLTEKHISKAPKKIHEGVTHYQISLVVNVRLNDEAGHLVYRVMQGGEEIGRANIVMDD</sequence>
<accession>A0A2N6NLI2</accession>
<dbReference type="Proteomes" id="UP000235728">
    <property type="component" value="Unassembled WGS sequence"/>
</dbReference>
<name>A0A2N6NLI2_BEABA</name>
<comment type="caution">
    <text evidence="1">The sequence shown here is derived from an EMBL/GenBank/DDBJ whole genome shotgun (WGS) entry which is preliminary data.</text>
</comment>
<proteinExistence type="predicted"/>
<dbReference type="EMBL" id="MRVG01000006">
    <property type="protein sequence ID" value="PMB68129.1"/>
    <property type="molecule type" value="Genomic_DNA"/>
</dbReference>
<dbReference type="AlphaFoldDB" id="A0A2N6NLI2"/>
<protein>
    <submittedName>
        <fullName evidence="1">Uncharacterized protein</fullName>
    </submittedName>
</protein>
<evidence type="ECO:0000313" key="1">
    <source>
        <dbReference type="EMBL" id="PMB68129.1"/>
    </source>
</evidence>
<organism evidence="1 2">
    <name type="scientific">Beauveria bassiana</name>
    <name type="common">White muscardine disease fungus</name>
    <name type="synonym">Tritirachium shiotae</name>
    <dbReference type="NCBI Taxonomy" id="176275"/>
    <lineage>
        <taxon>Eukaryota</taxon>
        <taxon>Fungi</taxon>
        <taxon>Dikarya</taxon>
        <taxon>Ascomycota</taxon>
        <taxon>Pezizomycotina</taxon>
        <taxon>Sordariomycetes</taxon>
        <taxon>Hypocreomycetidae</taxon>
        <taxon>Hypocreales</taxon>
        <taxon>Cordycipitaceae</taxon>
        <taxon>Beauveria</taxon>
    </lineage>
</organism>
<gene>
    <name evidence="1" type="ORF">BM221_006306</name>
</gene>